<dbReference type="Pfam" id="PF00589">
    <property type="entry name" value="Phage_integrase"/>
    <property type="match status" value="1"/>
</dbReference>
<dbReference type="AlphaFoldDB" id="A0A1M7PVG6"/>
<dbReference type="InterPro" id="IPR004107">
    <property type="entry name" value="Integrase_SAM-like_N"/>
</dbReference>
<dbReference type="GO" id="GO:0015074">
    <property type="term" value="P:DNA integration"/>
    <property type="evidence" value="ECO:0007669"/>
    <property type="project" value="UniProtKB-KW"/>
</dbReference>
<dbReference type="InterPro" id="IPR013762">
    <property type="entry name" value="Integrase-like_cat_sf"/>
</dbReference>
<keyword evidence="4" id="KW-0233">DNA recombination</keyword>
<accession>A0A1M7PVG6</accession>
<dbReference type="Gene3D" id="1.10.150.130">
    <property type="match status" value="1"/>
</dbReference>
<evidence type="ECO:0000256" key="2">
    <source>
        <dbReference type="ARBA" id="ARBA00022908"/>
    </source>
</evidence>
<dbReference type="InterPro" id="IPR044068">
    <property type="entry name" value="CB"/>
</dbReference>
<feature type="domain" description="Core-binding (CB)" evidence="7">
    <location>
        <begin position="180"/>
        <end position="281"/>
    </location>
</feature>
<dbReference type="NCBIfam" id="NF040815">
    <property type="entry name" value="recomb_XerA_Arch"/>
    <property type="match status" value="1"/>
</dbReference>
<evidence type="ECO:0000256" key="3">
    <source>
        <dbReference type="ARBA" id="ARBA00023125"/>
    </source>
</evidence>
<dbReference type="Pfam" id="PF13495">
    <property type="entry name" value="Phage_int_SAM_4"/>
    <property type="match status" value="1"/>
</dbReference>
<dbReference type="RefSeq" id="WP_084097388.1">
    <property type="nucleotide sequence ID" value="NZ_FRCY01000011.1"/>
</dbReference>
<protein>
    <submittedName>
        <fullName evidence="8">Site-specific recombinase XerD</fullName>
    </submittedName>
</protein>
<evidence type="ECO:0000313" key="9">
    <source>
        <dbReference type="Proteomes" id="UP000184513"/>
    </source>
</evidence>
<dbReference type="PANTHER" id="PTHR30349:SF64">
    <property type="entry name" value="PROPHAGE INTEGRASE INTD-RELATED"/>
    <property type="match status" value="1"/>
</dbReference>
<dbReference type="Gene3D" id="1.10.443.10">
    <property type="entry name" value="Intergrase catalytic core"/>
    <property type="match status" value="1"/>
</dbReference>
<evidence type="ECO:0000259" key="7">
    <source>
        <dbReference type="PROSITE" id="PS51900"/>
    </source>
</evidence>
<reference evidence="8 9" key="1">
    <citation type="submission" date="2016-11" db="EMBL/GenBank/DDBJ databases">
        <authorList>
            <person name="Jaros S."/>
            <person name="Januszkiewicz K."/>
            <person name="Wedrychowicz H."/>
        </authorList>
    </citation>
    <scope>NUCLEOTIDE SEQUENCE [LARGE SCALE GENOMIC DNA]</scope>
    <source>
        <strain evidence="8 9">CGMCC 1.6102</strain>
    </source>
</reference>
<dbReference type="PANTHER" id="PTHR30349">
    <property type="entry name" value="PHAGE INTEGRASE-RELATED"/>
    <property type="match status" value="1"/>
</dbReference>
<keyword evidence="3 5" id="KW-0238">DNA-binding</keyword>
<evidence type="ECO:0000259" key="6">
    <source>
        <dbReference type="PROSITE" id="PS51898"/>
    </source>
</evidence>
<dbReference type="SUPFAM" id="SSF56349">
    <property type="entry name" value="DNA breaking-rejoining enzymes"/>
    <property type="match status" value="1"/>
</dbReference>
<dbReference type="InterPro" id="IPR010998">
    <property type="entry name" value="Integrase_recombinase_N"/>
</dbReference>
<gene>
    <name evidence="8" type="ORF">SAMN04488057_1119</name>
</gene>
<organism evidence="8 9">
    <name type="scientific">Cyclobacterium lianum</name>
    <dbReference type="NCBI Taxonomy" id="388280"/>
    <lineage>
        <taxon>Bacteria</taxon>
        <taxon>Pseudomonadati</taxon>
        <taxon>Bacteroidota</taxon>
        <taxon>Cytophagia</taxon>
        <taxon>Cytophagales</taxon>
        <taxon>Cyclobacteriaceae</taxon>
        <taxon>Cyclobacterium</taxon>
    </lineage>
</organism>
<comment type="similarity">
    <text evidence="1">Belongs to the 'phage' integrase family.</text>
</comment>
<dbReference type="InterPro" id="IPR011010">
    <property type="entry name" value="DNA_brk_join_enz"/>
</dbReference>
<evidence type="ECO:0000256" key="1">
    <source>
        <dbReference type="ARBA" id="ARBA00008857"/>
    </source>
</evidence>
<dbReference type="GO" id="GO:0006310">
    <property type="term" value="P:DNA recombination"/>
    <property type="evidence" value="ECO:0007669"/>
    <property type="project" value="UniProtKB-KW"/>
</dbReference>
<dbReference type="STRING" id="388280.SAMN04488057_1119"/>
<keyword evidence="2" id="KW-0229">DNA integration</keyword>
<dbReference type="InterPro" id="IPR002104">
    <property type="entry name" value="Integrase_catalytic"/>
</dbReference>
<dbReference type="OrthoDB" id="9801717at2"/>
<evidence type="ECO:0000313" key="8">
    <source>
        <dbReference type="EMBL" id="SHN21497.1"/>
    </source>
</evidence>
<evidence type="ECO:0000256" key="5">
    <source>
        <dbReference type="PROSITE-ProRule" id="PRU01248"/>
    </source>
</evidence>
<dbReference type="PROSITE" id="PS51898">
    <property type="entry name" value="TYR_RECOMBINASE"/>
    <property type="match status" value="1"/>
</dbReference>
<dbReference type="PROSITE" id="PS51900">
    <property type="entry name" value="CB"/>
    <property type="match status" value="1"/>
</dbReference>
<name>A0A1M7PVG6_9BACT</name>
<sequence>MEKKATIYLNFCEESNKERVYFWLKAGHPLRSKVTGHAWLEFKADRGRWEMDYSDHSLQLLRQLCLPDILVNTYYLNREPVIYSSECEVLKPVSTSRASGDGRDLPTLWAMPIVHEGHTMIRYSFSYSKPIYQLLKSQSFLKWSQQYRCFVGKNDSADFKILIRNLKGIALLNFRNGIKIKDMELLQHYQAQWDKGSHRKSCQVDFLEMMQAKNYSTRTVVTYKKMIERFINEPAWLDKDIQKIEISDINQYHEDWASRGGSSASIHQSVNALRLYFTHLGKGKLVLNDISRPKKEKKLPKVLSKEEVKALLKKAGMENEKHYLILMLLYGGGLRIGELIRLKKEDLEPDRKMIRVKQGKGKKDRYTLLPSNILERLQRYIRRPDEGGYVFEGQFGGMYSSGSIQQFIRKYAGAAGIGKRVTPHMLRHSFATHLLEAGTDLRYIQQLLGHNSSKTTEIYTHVSSKQLGQIVSPGDMLDS</sequence>
<keyword evidence="9" id="KW-1185">Reference proteome</keyword>
<dbReference type="Proteomes" id="UP000184513">
    <property type="component" value="Unassembled WGS sequence"/>
</dbReference>
<dbReference type="EMBL" id="FRCY01000011">
    <property type="protein sequence ID" value="SHN21497.1"/>
    <property type="molecule type" value="Genomic_DNA"/>
</dbReference>
<evidence type="ECO:0000256" key="4">
    <source>
        <dbReference type="ARBA" id="ARBA00023172"/>
    </source>
</evidence>
<proteinExistence type="inferred from homology"/>
<feature type="domain" description="Tyr recombinase" evidence="6">
    <location>
        <begin position="298"/>
        <end position="472"/>
    </location>
</feature>
<dbReference type="InterPro" id="IPR050090">
    <property type="entry name" value="Tyrosine_recombinase_XerCD"/>
</dbReference>
<dbReference type="GO" id="GO:0003677">
    <property type="term" value="F:DNA binding"/>
    <property type="evidence" value="ECO:0007669"/>
    <property type="project" value="UniProtKB-UniRule"/>
</dbReference>